<dbReference type="Proteomes" id="UP000663864">
    <property type="component" value="Unassembled WGS sequence"/>
</dbReference>
<protein>
    <submittedName>
        <fullName evidence="1">Uncharacterized protein</fullName>
    </submittedName>
</protein>
<accession>A0A814KML1</accession>
<dbReference type="EMBL" id="CAJNOT010000678">
    <property type="protein sequence ID" value="CAF1053299.1"/>
    <property type="molecule type" value="Genomic_DNA"/>
</dbReference>
<proteinExistence type="predicted"/>
<reference evidence="1" key="1">
    <citation type="submission" date="2021-02" db="EMBL/GenBank/DDBJ databases">
        <authorList>
            <person name="Nowell W R."/>
        </authorList>
    </citation>
    <scope>NUCLEOTIDE SEQUENCE</scope>
</reference>
<gene>
    <name evidence="1" type="ORF">ZHD862_LOCUS15170</name>
</gene>
<dbReference type="AlphaFoldDB" id="A0A814KML1"/>
<sequence length="105" mass="12427">MSIIDQCFDNNENFAFDLLKQPAVAFNDIYPLQLARKINCKSFLASKCVQKYLDHQCFVLLVDYFPLNIYNEYQSEIQILPISITEIILHICFWSFIIEEIRQVI</sequence>
<evidence type="ECO:0000313" key="1">
    <source>
        <dbReference type="EMBL" id="CAF1053299.1"/>
    </source>
</evidence>
<organism evidence="1 2">
    <name type="scientific">Rotaria sordida</name>
    <dbReference type="NCBI Taxonomy" id="392033"/>
    <lineage>
        <taxon>Eukaryota</taxon>
        <taxon>Metazoa</taxon>
        <taxon>Spiralia</taxon>
        <taxon>Gnathifera</taxon>
        <taxon>Rotifera</taxon>
        <taxon>Eurotatoria</taxon>
        <taxon>Bdelloidea</taxon>
        <taxon>Philodinida</taxon>
        <taxon>Philodinidae</taxon>
        <taxon>Rotaria</taxon>
    </lineage>
</organism>
<comment type="caution">
    <text evidence="1">The sequence shown here is derived from an EMBL/GenBank/DDBJ whole genome shotgun (WGS) entry which is preliminary data.</text>
</comment>
<evidence type="ECO:0000313" key="2">
    <source>
        <dbReference type="Proteomes" id="UP000663864"/>
    </source>
</evidence>
<name>A0A814KML1_9BILA</name>